<evidence type="ECO:0000256" key="2">
    <source>
        <dbReference type="ARBA" id="ARBA00009477"/>
    </source>
</evidence>
<dbReference type="RefSeq" id="WP_004071148.1">
    <property type="nucleotide sequence ID" value="NZ_CM001488.1"/>
</dbReference>
<dbReference type="InterPro" id="IPR006143">
    <property type="entry name" value="RND_pump_MFP"/>
</dbReference>
<gene>
    <name evidence="7" type="ORF">DespoDRAFT_00523</name>
</gene>
<dbReference type="AlphaFoldDB" id="I5AZ76"/>
<comment type="similarity">
    <text evidence="2">Belongs to the membrane fusion protein (MFP) (TC 8.A.1) family.</text>
</comment>
<dbReference type="Gene3D" id="1.10.287.470">
    <property type="entry name" value="Helix hairpin bin"/>
    <property type="match status" value="1"/>
</dbReference>
<feature type="domain" description="Multidrug resistance protein MdtA-like C-terminal permuted SH3" evidence="6">
    <location>
        <begin position="318"/>
        <end position="379"/>
    </location>
</feature>
<dbReference type="SUPFAM" id="SSF111369">
    <property type="entry name" value="HlyD-like secretion proteins"/>
    <property type="match status" value="1"/>
</dbReference>
<feature type="domain" description="Multidrug resistance protein MdtA-like barrel-sandwich hybrid" evidence="4">
    <location>
        <begin position="82"/>
        <end position="224"/>
    </location>
</feature>
<dbReference type="GO" id="GO:0022857">
    <property type="term" value="F:transmembrane transporter activity"/>
    <property type="evidence" value="ECO:0007669"/>
    <property type="project" value="InterPro"/>
</dbReference>
<dbReference type="Pfam" id="PF25944">
    <property type="entry name" value="Beta-barrel_RND"/>
    <property type="match status" value="1"/>
</dbReference>
<dbReference type="Pfam" id="PF25876">
    <property type="entry name" value="HH_MFP_RND"/>
    <property type="match status" value="1"/>
</dbReference>
<dbReference type="Pfam" id="PF25967">
    <property type="entry name" value="RND-MFP_C"/>
    <property type="match status" value="1"/>
</dbReference>
<evidence type="ECO:0000313" key="7">
    <source>
        <dbReference type="EMBL" id="EIM62539.1"/>
    </source>
</evidence>
<dbReference type="InterPro" id="IPR058626">
    <property type="entry name" value="MdtA-like_b-barrel"/>
</dbReference>
<evidence type="ECO:0000259" key="4">
    <source>
        <dbReference type="Pfam" id="PF25917"/>
    </source>
</evidence>
<dbReference type="OrthoDB" id="9772050at2"/>
<protein>
    <submittedName>
        <fullName evidence="7">RND family efflux transporter, MFP subunit</fullName>
    </submittedName>
</protein>
<reference evidence="7 8" key="1">
    <citation type="submission" date="2011-09" db="EMBL/GenBank/DDBJ databases">
        <authorList>
            <consortium name="US DOE Joint Genome Institute (JGI-PGF)"/>
            <person name="Lucas S."/>
            <person name="Han J."/>
            <person name="Lapidus A."/>
            <person name="Cheng J.-F."/>
            <person name="Goodwin L."/>
            <person name="Pitluck S."/>
            <person name="Peters L."/>
            <person name="Land M.L."/>
            <person name="Hauser L."/>
            <person name="Orellana R."/>
            <person name="Lovley D."/>
            <person name="Woyke T.J."/>
        </authorList>
    </citation>
    <scope>NUCLEOTIDE SEQUENCE [LARGE SCALE GENOMIC DNA]</scope>
    <source>
        <strain evidence="7 8">2ac9</strain>
    </source>
</reference>
<dbReference type="Gene3D" id="2.40.420.20">
    <property type="match status" value="1"/>
</dbReference>
<dbReference type="FunFam" id="2.40.420.20:FF:000001">
    <property type="entry name" value="Efflux RND transporter periplasmic adaptor subunit"/>
    <property type="match status" value="1"/>
</dbReference>
<dbReference type="InterPro" id="IPR058625">
    <property type="entry name" value="MdtA-like_BSH"/>
</dbReference>
<dbReference type="InterPro" id="IPR058627">
    <property type="entry name" value="MdtA-like_C"/>
</dbReference>
<evidence type="ECO:0000259" key="3">
    <source>
        <dbReference type="Pfam" id="PF25876"/>
    </source>
</evidence>
<dbReference type="HOGENOM" id="CLU_018816_2_1_7"/>
<dbReference type="STRING" id="879212.DespoDRAFT_00523"/>
<reference evidence="7 8" key="2">
    <citation type="submission" date="2012-02" db="EMBL/GenBank/DDBJ databases">
        <title>Improved High-Quality Draft sequence of Desulfobacter postgatei 2ac9.</title>
        <authorList>
            <consortium name="US DOE Joint Genome Institute"/>
            <person name="Lucas S."/>
            <person name="Han J."/>
            <person name="Lapidus A."/>
            <person name="Cheng J.-F."/>
            <person name="Goodwin L."/>
            <person name="Pitluck S."/>
            <person name="Peters L."/>
            <person name="Ovchinnikova G."/>
            <person name="Held B."/>
            <person name="Detter J.C."/>
            <person name="Han C."/>
            <person name="Tapia R."/>
            <person name="Land M."/>
            <person name="Hauser L."/>
            <person name="Kyrpides N."/>
            <person name="Ivanova N."/>
            <person name="Pagani I."/>
            <person name="Orellana R."/>
            <person name="Lovley D."/>
            <person name="Woyke T."/>
        </authorList>
    </citation>
    <scope>NUCLEOTIDE SEQUENCE [LARGE SCALE GENOMIC DNA]</scope>
    <source>
        <strain evidence="7 8">2ac9</strain>
    </source>
</reference>
<dbReference type="GO" id="GO:0046677">
    <property type="term" value="P:response to antibiotic"/>
    <property type="evidence" value="ECO:0007669"/>
    <property type="project" value="TreeGrafter"/>
</dbReference>
<dbReference type="Pfam" id="PF25917">
    <property type="entry name" value="BSH_RND"/>
    <property type="match status" value="1"/>
</dbReference>
<dbReference type="NCBIfam" id="TIGR01730">
    <property type="entry name" value="RND_mfp"/>
    <property type="match status" value="1"/>
</dbReference>
<accession>I5AZ76</accession>
<keyword evidence="8" id="KW-1185">Reference proteome</keyword>
<dbReference type="Gene3D" id="2.40.50.100">
    <property type="match status" value="1"/>
</dbReference>
<proteinExistence type="inferred from homology"/>
<dbReference type="EMBL" id="CM001488">
    <property type="protein sequence ID" value="EIM62539.1"/>
    <property type="molecule type" value="Genomic_DNA"/>
</dbReference>
<evidence type="ECO:0000256" key="1">
    <source>
        <dbReference type="ARBA" id="ARBA00004196"/>
    </source>
</evidence>
<dbReference type="Gene3D" id="2.40.30.170">
    <property type="match status" value="1"/>
</dbReference>
<dbReference type="PANTHER" id="PTHR30158:SF3">
    <property type="entry name" value="MULTIDRUG EFFLUX PUMP SUBUNIT ACRA-RELATED"/>
    <property type="match status" value="1"/>
</dbReference>
<comment type="subcellular location">
    <subcellularLocation>
        <location evidence="1">Cell envelope</location>
    </subcellularLocation>
</comment>
<sequence length="397" mass="42849">MKRFLLGFITAVLIGGGYLYFTGQLSLPWAGAKKSQASPQPQQTHAQSAQARPPVEVAVYTVKPQEVVLTKDLAGRTSAYQVAEIRPQVTGIILKRMFTQGSLVNKGQQLYQIDPSTYKAAYESAAASLVRAEADVKAAEPKLARYSRLVKMGGVSRQVYDDTVAALAQAKADVAVAKANLATAKINLDYTKVFSPISGRIGKSSVTEGALVTANQTTALAVVQNLDQIYVDVNQSSEELMALKKGLNNSEQNSMVSLFIGKESTPYDLKGKLLFSDATVDQGTGMVQLRILFPNPEKELLPGLFVRARVEQSRQDKAIAVPQQAVVRNADGSVSVWVVNEQNTVEYQPVEVSQAVKDQWVVSAGLSPGDRVVVEGLQKISPQAKVTTVEYKASTNS</sequence>
<evidence type="ECO:0000259" key="6">
    <source>
        <dbReference type="Pfam" id="PF25967"/>
    </source>
</evidence>
<name>I5AZ76_9BACT</name>
<dbReference type="PANTHER" id="PTHR30158">
    <property type="entry name" value="ACRA/E-RELATED COMPONENT OF DRUG EFFLUX TRANSPORTER"/>
    <property type="match status" value="1"/>
</dbReference>
<dbReference type="Proteomes" id="UP000005778">
    <property type="component" value="Chromosome"/>
</dbReference>
<feature type="domain" description="Multidrug resistance protein MdtA-like alpha-helical hairpin" evidence="3">
    <location>
        <begin position="122"/>
        <end position="191"/>
    </location>
</feature>
<evidence type="ECO:0000313" key="8">
    <source>
        <dbReference type="Proteomes" id="UP000005778"/>
    </source>
</evidence>
<dbReference type="InterPro" id="IPR058624">
    <property type="entry name" value="MdtA-like_HH"/>
</dbReference>
<dbReference type="eggNOG" id="COG0845">
    <property type="taxonomic scope" value="Bacteria"/>
</dbReference>
<dbReference type="GO" id="GO:0005886">
    <property type="term" value="C:plasma membrane"/>
    <property type="evidence" value="ECO:0007669"/>
    <property type="project" value="UniProtKB-SubCell"/>
</dbReference>
<feature type="domain" description="Multidrug resistance protein MdtA-like beta-barrel" evidence="5">
    <location>
        <begin position="229"/>
        <end position="312"/>
    </location>
</feature>
<evidence type="ECO:0000259" key="5">
    <source>
        <dbReference type="Pfam" id="PF25944"/>
    </source>
</evidence>
<organism evidence="7 8">
    <name type="scientific">Desulfobacter postgatei 2ac9</name>
    <dbReference type="NCBI Taxonomy" id="879212"/>
    <lineage>
        <taxon>Bacteria</taxon>
        <taxon>Pseudomonadati</taxon>
        <taxon>Thermodesulfobacteriota</taxon>
        <taxon>Desulfobacteria</taxon>
        <taxon>Desulfobacterales</taxon>
        <taxon>Desulfobacteraceae</taxon>
        <taxon>Desulfobacter</taxon>
    </lineage>
</organism>